<keyword evidence="2" id="KW-1185">Reference proteome</keyword>
<dbReference type="InterPro" id="IPR008979">
    <property type="entry name" value="Galactose-bd-like_sf"/>
</dbReference>
<comment type="caution">
    <text evidence="1">The sequence shown here is derived from an EMBL/GenBank/DDBJ whole genome shotgun (WGS) entry which is preliminary data.</text>
</comment>
<dbReference type="Gene3D" id="2.60.120.260">
    <property type="entry name" value="Galactose-binding domain-like"/>
    <property type="match status" value="1"/>
</dbReference>
<dbReference type="RefSeq" id="WP_126694853.1">
    <property type="nucleotide sequence ID" value="NZ_RXOF01000012.1"/>
</dbReference>
<proteinExistence type="predicted"/>
<evidence type="ECO:0000313" key="2">
    <source>
        <dbReference type="Proteomes" id="UP000282184"/>
    </source>
</evidence>
<accession>A0A431TZQ5</accession>
<reference evidence="1 2" key="1">
    <citation type="submission" date="2018-12" db="EMBL/GenBank/DDBJ databases">
        <title>Hymenobacter gummosus sp. nov., isolated from a spring.</title>
        <authorList>
            <person name="Nie L."/>
        </authorList>
    </citation>
    <scope>NUCLEOTIDE SEQUENCE [LARGE SCALE GENOMIC DNA]</scope>
    <source>
        <strain evidence="1 2">KCTC 52166</strain>
    </source>
</reference>
<dbReference type="OrthoDB" id="882450at2"/>
<organism evidence="1 2">
    <name type="scientific">Hymenobacter gummosus</name>
    <dbReference type="NCBI Taxonomy" id="1776032"/>
    <lineage>
        <taxon>Bacteria</taxon>
        <taxon>Pseudomonadati</taxon>
        <taxon>Bacteroidota</taxon>
        <taxon>Cytophagia</taxon>
        <taxon>Cytophagales</taxon>
        <taxon>Hymenobacteraceae</taxon>
        <taxon>Hymenobacter</taxon>
    </lineage>
</organism>
<protein>
    <recommendedName>
        <fullName evidence="3">CBM-cenC domain-containing protein</fullName>
    </recommendedName>
</protein>
<sequence>MSFFQSARWRQLGRAAAGALLLGACTDRQPELPPLSAGQQPVLSTSFEGLAGWTAADRLASVTQEHARTGRYALKAGRDLEYSLGYSGRLGDLLPQGALRLRLTAWAFTERPTDALLILQVVRPDQNDHSVVYEKLELGRIVTRSGQWTPVSASVELPAEATPDSQLRLYLWYPNALNFIYLDDVALYREDNY</sequence>
<gene>
    <name evidence="1" type="ORF">EJV47_19505</name>
</gene>
<name>A0A431TZQ5_9BACT</name>
<dbReference type="EMBL" id="RXOF01000012">
    <property type="protein sequence ID" value="RTQ47602.1"/>
    <property type="molecule type" value="Genomic_DNA"/>
</dbReference>
<dbReference type="SUPFAM" id="SSF49785">
    <property type="entry name" value="Galactose-binding domain-like"/>
    <property type="match status" value="1"/>
</dbReference>
<dbReference type="Proteomes" id="UP000282184">
    <property type="component" value="Unassembled WGS sequence"/>
</dbReference>
<dbReference type="AlphaFoldDB" id="A0A431TZQ5"/>
<evidence type="ECO:0008006" key="3">
    <source>
        <dbReference type="Google" id="ProtNLM"/>
    </source>
</evidence>
<evidence type="ECO:0000313" key="1">
    <source>
        <dbReference type="EMBL" id="RTQ47602.1"/>
    </source>
</evidence>